<dbReference type="InterPro" id="IPR009723">
    <property type="entry name" value="Pop1_N"/>
</dbReference>
<keyword evidence="9" id="KW-1185">Reference proteome</keyword>
<protein>
    <submittedName>
        <fullName evidence="8">Uncharacterized protein</fullName>
    </submittedName>
</protein>
<proteinExistence type="predicted"/>
<feature type="region of interest" description="Disordered" evidence="4">
    <location>
        <begin position="134"/>
        <end position="157"/>
    </location>
</feature>
<evidence type="ECO:0000259" key="5">
    <source>
        <dbReference type="Pfam" id="PF06978"/>
    </source>
</evidence>
<feature type="domain" description="POP1 C-terminal" evidence="7">
    <location>
        <begin position="816"/>
        <end position="997"/>
    </location>
</feature>
<sequence length="998" mass="110537">MASQGGGNGKRHQPFFSDRNRGGGDASNRHSSHGPPNKRPRVQGPSEAGRQQGRWGQTPRPASSAFNLGIQFEISVQKFAQSRARELDALSRAVEYVGGAKLSFQRLPKHMRRRAMSHDIRRIPRRLRLKAQAELEKREKKSVSKRPSRRYRRRPGNLLQEYQRRQRRNVWLETHIWHAKRFKMTTAWGYRLPLHPSDKSLRACYRATAHHCLLQDVSYECCIEMRGQYQSIIDTLSHVCSKDTGLTFAAKATASGQRWGQVMLYTCDAYPHHAVAPVSFLWQPEEQSSENNDSSLGPDGARMDGNAGEKESRLWMWCPPAAYSAVWTQLSQACVLTSPPTPTPAQTPQRSESQDSQVSSEVQSANASKVVQAASATELAFGQLRLRSLKDQFVKLRLTGPASNLVLSETLKIANVDSHSQRPNSEDDGGDTMTSKFWWQDYYADEEHNSQFTTQEKVWQVLTKCQTPDEVPPRAAVALTVRDPRVLLPAVRTKVAREEAESTTEVVNWEHLPLTSVVSPLWGDAVRTEVTKTKMTEQELNKRRSQLLVPGSAVNLGDAESRIPILLLQRPGSQSASSRDKPSLRTGVGSGWDLVAPKGWSMAFWVAMVYRGARVGGLREARSLSTRSGLLHFPHDFPDCAAGLQEQGESRDEAIDKHVRRPPAKRVNYSRLGAPAPFHCPFAQLVKEWLVKVPELLNLTGTNASSASGEALLTKKLDKAAVIQKVSVKEKSGTEKEKQNDSSLSSNVDRSNAGSHSTQSYVLRCRRLLLGLQEAVQGGKQKQNVNRKAQNTVGSRLSAFLSPKHRKDLVTGHLHSLVPIATACLCRGVPSGHAMVCLPSAADLELLAKDSSFGGPEESLHQRTQTKPEKVQIAKEKRGTAVVKSTPTSAENKKSQESVKTSDSKDAQKSLNAKQLEEKAHFLKEPSRILDACDRPIIGFLTDGDFDLGQGHGSGIGFCSLVGLLSALKGSNVNKPFLVLLRNPVSRRYRFAHLSVLT</sequence>
<dbReference type="InterPro" id="IPR039182">
    <property type="entry name" value="Pop1"/>
</dbReference>
<feature type="compositionally biased region" description="Basic and acidic residues" evidence="4">
    <location>
        <begin position="858"/>
        <end position="879"/>
    </location>
</feature>
<dbReference type="InterPro" id="IPR012590">
    <property type="entry name" value="POPLD_dom"/>
</dbReference>
<feature type="compositionally biased region" description="Basic and acidic residues" evidence="4">
    <location>
        <begin position="891"/>
        <end position="908"/>
    </location>
</feature>
<feature type="domain" description="POPLD" evidence="6">
    <location>
        <begin position="591"/>
        <end position="682"/>
    </location>
</feature>
<feature type="compositionally biased region" description="Basic residues" evidence="4">
    <location>
        <begin position="30"/>
        <end position="41"/>
    </location>
</feature>
<evidence type="ECO:0000256" key="4">
    <source>
        <dbReference type="SAM" id="MobiDB-lite"/>
    </source>
</evidence>
<feature type="region of interest" description="Disordered" evidence="4">
    <location>
        <begin position="338"/>
        <end position="363"/>
    </location>
</feature>
<feature type="region of interest" description="Disordered" evidence="4">
    <location>
        <begin position="284"/>
        <end position="306"/>
    </location>
</feature>
<feature type="domain" description="Pop1 N-terminal" evidence="5">
    <location>
        <begin position="79"/>
        <end position="151"/>
    </location>
</feature>
<dbReference type="EMBL" id="JBAMIC010000011">
    <property type="protein sequence ID" value="KAK7100277.1"/>
    <property type="molecule type" value="Genomic_DNA"/>
</dbReference>
<dbReference type="PANTHER" id="PTHR22731:SF3">
    <property type="entry name" value="RIBONUCLEASES P_MRP PROTEIN SUBUNIT POP1"/>
    <property type="match status" value="1"/>
</dbReference>
<feature type="compositionally biased region" description="Polar residues" evidence="4">
    <location>
        <begin position="741"/>
        <end position="755"/>
    </location>
</feature>
<dbReference type="InterPro" id="IPR055079">
    <property type="entry name" value="POP1_C"/>
</dbReference>
<dbReference type="Pfam" id="PF06978">
    <property type="entry name" value="POP1_N"/>
    <property type="match status" value="2"/>
</dbReference>
<evidence type="ECO:0000313" key="8">
    <source>
        <dbReference type="EMBL" id="KAK7100277.1"/>
    </source>
</evidence>
<evidence type="ECO:0000256" key="1">
    <source>
        <dbReference type="ARBA" id="ARBA00004123"/>
    </source>
</evidence>
<feature type="compositionally biased region" description="Polar residues" evidence="4">
    <location>
        <begin position="285"/>
        <end position="295"/>
    </location>
</feature>
<reference evidence="8 9" key="1">
    <citation type="submission" date="2024-02" db="EMBL/GenBank/DDBJ databases">
        <title>Chromosome-scale genome assembly of the rough periwinkle Littorina saxatilis.</title>
        <authorList>
            <person name="De Jode A."/>
            <person name="Faria R."/>
            <person name="Formenti G."/>
            <person name="Sims Y."/>
            <person name="Smith T.P."/>
            <person name="Tracey A."/>
            <person name="Wood J.M.D."/>
            <person name="Zagrodzka Z.B."/>
            <person name="Johannesson K."/>
            <person name="Butlin R.K."/>
            <person name="Leder E.H."/>
        </authorList>
    </citation>
    <scope>NUCLEOTIDE SEQUENCE [LARGE SCALE GENOMIC DNA]</scope>
    <source>
        <strain evidence="8">Snail1</strain>
        <tissue evidence="8">Muscle</tissue>
    </source>
</reference>
<feature type="region of interest" description="Disordered" evidence="4">
    <location>
        <begin position="728"/>
        <end position="755"/>
    </location>
</feature>
<feature type="region of interest" description="Disordered" evidence="4">
    <location>
        <begin position="853"/>
        <end position="908"/>
    </location>
</feature>
<organism evidence="8 9">
    <name type="scientific">Littorina saxatilis</name>
    <dbReference type="NCBI Taxonomy" id="31220"/>
    <lineage>
        <taxon>Eukaryota</taxon>
        <taxon>Metazoa</taxon>
        <taxon>Spiralia</taxon>
        <taxon>Lophotrochozoa</taxon>
        <taxon>Mollusca</taxon>
        <taxon>Gastropoda</taxon>
        <taxon>Caenogastropoda</taxon>
        <taxon>Littorinimorpha</taxon>
        <taxon>Littorinoidea</taxon>
        <taxon>Littorinidae</taxon>
        <taxon>Littorina</taxon>
    </lineage>
</organism>
<comment type="subcellular location">
    <subcellularLocation>
        <location evidence="1">Nucleus</location>
    </subcellularLocation>
</comment>
<evidence type="ECO:0000256" key="2">
    <source>
        <dbReference type="ARBA" id="ARBA00022694"/>
    </source>
</evidence>
<name>A0AAN9G9V6_9CAEN</name>
<dbReference type="GO" id="GO:0005655">
    <property type="term" value="C:nucleolar ribonuclease P complex"/>
    <property type="evidence" value="ECO:0007669"/>
    <property type="project" value="InterPro"/>
</dbReference>
<dbReference type="AlphaFoldDB" id="A0AAN9G9V6"/>
<dbReference type="Pfam" id="PF08170">
    <property type="entry name" value="POPLD"/>
    <property type="match status" value="1"/>
</dbReference>
<gene>
    <name evidence="8" type="ORF">V1264_023258</name>
</gene>
<dbReference type="SUPFAM" id="SSF103025">
    <property type="entry name" value="Folate-binding domain"/>
    <property type="match status" value="1"/>
</dbReference>
<evidence type="ECO:0000313" key="9">
    <source>
        <dbReference type="Proteomes" id="UP001374579"/>
    </source>
</evidence>
<dbReference type="GO" id="GO:0000172">
    <property type="term" value="C:ribonuclease MRP complex"/>
    <property type="evidence" value="ECO:0007669"/>
    <property type="project" value="InterPro"/>
</dbReference>
<evidence type="ECO:0000256" key="3">
    <source>
        <dbReference type="ARBA" id="ARBA00023242"/>
    </source>
</evidence>
<feature type="compositionally biased region" description="Basic residues" evidence="4">
    <location>
        <begin position="143"/>
        <end position="155"/>
    </location>
</feature>
<dbReference type="Pfam" id="PF22770">
    <property type="entry name" value="POP1_C"/>
    <property type="match status" value="1"/>
</dbReference>
<evidence type="ECO:0000259" key="7">
    <source>
        <dbReference type="Pfam" id="PF22770"/>
    </source>
</evidence>
<feature type="compositionally biased region" description="Low complexity" evidence="4">
    <location>
        <begin position="346"/>
        <end position="363"/>
    </location>
</feature>
<dbReference type="Proteomes" id="UP001374579">
    <property type="component" value="Unassembled WGS sequence"/>
</dbReference>
<evidence type="ECO:0000259" key="6">
    <source>
        <dbReference type="Pfam" id="PF08170"/>
    </source>
</evidence>
<comment type="caution">
    <text evidence="8">The sequence shown here is derived from an EMBL/GenBank/DDBJ whole genome shotgun (WGS) entry which is preliminary data.</text>
</comment>
<feature type="compositionally biased region" description="Basic and acidic residues" evidence="4">
    <location>
        <begin position="728"/>
        <end position="740"/>
    </location>
</feature>
<feature type="region of interest" description="Disordered" evidence="4">
    <location>
        <begin position="1"/>
        <end position="62"/>
    </location>
</feature>
<keyword evidence="2" id="KW-0819">tRNA processing</keyword>
<feature type="domain" description="Pop1 N-terminal" evidence="5">
    <location>
        <begin position="161"/>
        <end position="227"/>
    </location>
</feature>
<keyword evidence="3" id="KW-0539">Nucleus</keyword>
<dbReference type="PANTHER" id="PTHR22731">
    <property type="entry name" value="RIBONUCLEASES P/MRP PROTEIN SUBUNIT POP1"/>
    <property type="match status" value="1"/>
</dbReference>
<dbReference type="GO" id="GO:0001682">
    <property type="term" value="P:tRNA 5'-leader removal"/>
    <property type="evidence" value="ECO:0007669"/>
    <property type="project" value="InterPro"/>
</dbReference>
<accession>A0AAN9G9V6</accession>